<feature type="transmembrane region" description="Helical" evidence="5">
    <location>
        <begin position="37"/>
        <end position="64"/>
    </location>
</feature>
<organism evidence="7 8">
    <name type="scientific">Saprolegnia parasitica (strain CBS 223.65)</name>
    <dbReference type="NCBI Taxonomy" id="695850"/>
    <lineage>
        <taxon>Eukaryota</taxon>
        <taxon>Sar</taxon>
        <taxon>Stramenopiles</taxon>
        <taxon>Oomycota</taxon>
        <taxon>Saprolegniomycetes</taxon>
        <taxon>Saprolegniales</taxon>
        <taxon>Saprolegniaceae</taxon>
        <taxon>Saprolegnia</taxon>
    </lineage>
</organism>
<sequence>MAFLTGEDMKMCFSLFCVVYGIGTLGMPGNYARAGYLWATIALIFMATVNTYATVCISKVMMVAPKNVKTFGDMGEWCMGGLGRWMAVISQMAVCLLVPIAFLVLGGSLLTVLFPDSYPDSTWIVLMAISLLPVCLIPNLKEGAGAAAAGAIGTILADAIAIYMLIDNMSTPEAKNLSTPSPELSFSGVTAVFGNLALAYGAGVVIPALQREHSDPTRMPRVIVVTLVSISVLFMILAITGVSAVGCQIPGNLLFAVNGDKLGFKASRGGVILAFLFMQLHITIAFSLILYPALFIMERIILGMHKSAFALADVVDEEAKEPGFAIAETPNETNTADVAKVHDATAEHDSGSAAAYNAPGAYLKVCILRTVVVAIMVVVALLWKDNFTDLVDFVGASSTSTSCMILPIVFYLKTFHATLSKPEKAFAIFCVLVTSALAVYVSYTTGKHLFAPGQANPAIKFPYCPAEYQQMVYTNTTYYSGKKL</sequence>
<keyword evidence="4 5" id="KW-0472">Membrane</keyword>
<accession>A0A067CHL6</accession>
<feature type="transmembrane region" description="Helical" evidence="5">
    <location>
        <begin position="390"/>
        <end position="412"/>
    </location>
</feature>
<feature type="transmembrane region" description="Helical" evidence="5">
    <location>
        <begin position="186"/>
        <end position="210"/>
    </location>
</feature>
<keyword evidence="3 5" id="KW-1133">Transmembrane helix</keyword>
<dbReference type="VEuPathDB" id="FungiDB:SPRG_08704"/>
<feature type="transmembrane region" description="Helical" evidence="5">
    <location>
        <begin position="222"/>
        <end position="251"/>
    </location>
</feature>
<dbReference type="OrthoDB" id="72036at2759"/>
<dbReference type="PANTHER" id="PTHR22950:SF349">
    <property type="entry name" value="AMINO ACID TRANSPORTER TRANSMEMBRANE DOMAIN-CONTAINING PROTEIN"/>
    <property type="match status" value="1"/>
</dbReference>
<dbReference type="PANTHER" id="PTHR22950">
    <property type="entry name" value="AMINO ACID TRANSPORTER"/>
    <property type="match status" value="1"/>
</dbReference>
<name>A0A067CHL6_SAPPC</name>
<feature type="transmembrane region" description="Helical" evidence="5">
    <location>
        <begin position="366"/>
        <end position="384"/>
    </location>
</feature>
<dbReference type="GO" id="GO:0005774">
    <property type="term" value="C:vacuolar membrane"/>
    <property type="evidence" value="ECO:0007669"/>
    <property type="project" value="TreeGrafter"/>
</dbReference>
<feature type="transmembrane region" description="Helical" evidence="5">
    <location>
        <begin position="12"/>
        <end position="31"/>
    </location>
</feature>
<reference evidence="7 8" key="1">
    <citation type="journal article" date="2013" name="PLoS Genet.">
        <title>Distinctive expansion of potential virulence genes in the genome of the oomycete fish pathogen Saprolegnia parasitica.</title>
        <authorList>
            <person name="Jiang R.H."/>
            <person name="de Bruijn I."/>
            <person name="Haas B.J."/>
            <person name="Belmonte R."/>
            <person name="Lobach L."/>
            <person name="Christie J."/>
            <person name="van den Ackerveken G."/>
            <person name="Bottin A."/>
            <person name="Bulone V."/>
            <person name="Diaz-Moreno S.M."/>
            <person name="Dumas B."/>
            <person name="Fan L."/>
            <person name="Gaulin E."/>
            <person name="Govers F."/>
            <person name="Grenville-Briggs L.J."/>
            <person name="Horner N.R."/>
            <person name="Levin J.Z."/>
            <person name="Mammella M."/>
            <person name="Meijer H.J."/>
            <person name="Morris P."/>
            <person name="Nusbaum C."/>
            <person name="Oome S."/>
            <person name="Phillips A.J."/>
            <person name="van Rooyen D."/>
            <person name="Rzeszutek E."/>
            <person name="Saraiva M."/>
            <person name="Secombes C.J."/>
            <person name="Seidl M.F."/>
            <person name="Snel B."/>
            <person name="Stassen J.H."/>
            <person name="Sykes S."/>
            <person name="Tripathy S."/>
            <person name="van den Berg H."/>
            <person name="Vega-Arreguin J.C."/>
            <person name="Wawra S."/>
            <person name="Young S.K."/>
            <person name="Zeng Q."/>
            <person name="Dieguez-Uribeondo J."/>
            <person name="Russ C."/>
            <person name="Tyler B.M."/>
            <person name="van West P."/>
        </authorList>
    </citation>
    <scope>NUCLEOTIDE SEQUENCE [LARGE SCALE GENOMIC DNA]</scope>
    <source>
        <strain evidence="7 8">CBS 223.65</strain>
    </source>
</reference>
<dbReference type="EMBL" id="KK583227">
    <property type="protein sequence ID" value="KDO26051.1"/>
    <property type="molecule type" value="Genomic_DNA"/>
</dbReference>
<dbReference type="Pfam" id="PF01490">
    <property type="entry name" value="Aa_trans"/>
    <property type="match status" value="1"/>
</dbReference>
<feature type="transmembrane region" description="Helical" evidence="5">
    <location>
        <begin position="424"/>
        <end position="443"/>
    </location>
</feature>
<dbReference type="InterPro" id="IPR013057">
    <property type="entry name" value="AA_transpt_TM"/>
</dbReference>
<evidence type="ECO:0000256" key="2">
    <source>
        <dbReference type="ARBA" id="ARBA00022692"/>
    </source>
</evidence>
<evidence type="ECO:0000313" key="8">
    <source>
        <dbReference type="Proteomes" id="UP000030745"/>
    </source>
</evidence>
<evidence type="ECO:0000313" key="7">
    <source>
        <dbReference type="EMBL" id="KDO26051.1"/>
    </source>
</evidence>
<feature type="transmembrane region" description="Helical" evidence="5">
    <location>
        <begin position="122"/>
        <end position="140"/>
    </location>
</feature>
<comment type="subcellular location">
    <subcellularLocation>
        <location evidence="1">Membrane</location>
        <topology evidence="1">Multi-pass membrane protein</topology>
    </subcellularLocation>
</comment>
<evidence type="ECO:0000256" key="5">
    <source>
        <dbReference type="SAM" id="Phobius"/>
    </source>
</evidence>
<feature type="domain" description="Amino acid transporter transmembrane" evidence="6">
    <location>
        <begin position="11"/>
        <end position="444"/>
    </location>
</feature>
<dbReference type="AlphaFoldDB" id="A0A067CHL6"/>
<feature type="transmembrane region" description="Helical" evidence="5">
    <location>
        <begin position="85"/>
        <end position="110"/>
    </location>
</feature>
<keyword evidence="2 5" id="KW-0812">Transmembrane</keyword>
<dbReference type="KEGG" id="spar:SPRG_08704"/>
<dbReference type="RefSeq" id="XP_012203337.1">
    <property type="nucleotide sequence ID" value="XM_012347947.1"/>
</dbReference>
<protein>
    <recommendedName>
        <fullName evidence="6">Amino acid transporter transmembrane domain-containing protein</fullName>
    </recommendedName>
</protein>
<evidence type="ECO:0000256" key="4">
    <source>
        <dbReference type="ARBA" id="ARBA00023136"/>
    </source>
</evidence>
<evidence type="ECO:0000256" key="1">
    <source>
        <dbReference type="ARBA" id="ARBA00004141"/>
    </source>
</evidence>
<dbReference type="OMA" id="DNENAHL"/>
<gene>
    <name evidence="7" type="ORF">SPRG_08704</name>
</gene>
<evidence type="ECO:0000256" key="3">
    <source>
        <dbReference type="ARBA" id="ARBA00022989"/>
    </source>
</evidence>
<feature type="transmembrane region" description="Helical" evidence="5">
    <location>
        <begin position="147"/>
        <end position="166"/>
    </location>
</feature>
<proteinExistence type="predicted"/>
<dbReference type="GeneID" id="24130917"/>
<feature type="transmembrane region" description="Helical" evidence="5">
    <location>
        <begin position="271"/>
        <end position="296"/>
    </location>
</feature>
<evidence type="ECO:0000259" key="6">
    <source>
        <dbReference type="Pfam" id="PF01490"/>
    </source>
</evidence>
<keyword evidence="8" id="KW-1185">Reference proteome</keyword>
<dbReference type="GO" id="GO:0015179">
    <property type="term" value="F:L-amino acid transmembrane transporter activity"/>
    <property type="evidence" value="ECO:0007669"/>
    <property type="project" value="TreeGrafter"/>
</dbReference>
<dbReference type="Proteomes" id="UP000030745">
    <property type="component" value="Unassembled WGS sequence"/>
</dbReference>